<dbReference type="AlphaFoldDB" id="A0A8H9J0Q8"/>
<dbReference type="EMBL" id="BNAV01000008">
    <property type="protein sequence ID" value="GHF70178.1"/>
    <property type="molecule type" value="Genomic_DNA"/>
</dbReference>
<dbReference type="RefSeq" id="WP_145933324.1">
    <property type="nucleotide sequence ID" value="NZ_BNAV01000008.1"/>
</dbReference>
<comment type="caution">
    <text evidence="1">The sequence shown here is derived from an EMBL/GenBank/DDBJ whole genome shotgun (WGS) entry which is preliminary data.</text>
</comment>
<reference evidence="1" key="1">
    <citation type="journal article" date="2014" name="Int. J. Syst. Evol. Microbiol.">
        <title>Complete genome sequence of Corynebacterium casei LMG S-19264T (=DSM 44701T), isolated from a smear-ripened cheese.</title>
        <authorList>
            <consortium name="US DOE Joint Genome Institute (JGI-PGF)"/>
            <person name="Walter F."/>
            <person name="Albersmeier A."/>
            <person name="Kalinowski J."/>
            <person name="Ruckert C."/>
        </authorList>
    </citation>
    <scope>NUCLEOTIDE SEQUENCE</scope>
    <source>
        <strain evidence="1">CGMCC 4.7679</strain>
    </source>
</reference>
<reference evidence="1" key="2">
    <citation type="submission" date="2020-09" db="EMBL/GenBank/DDBJ databases">
        <authorList>
            <person name="Sun Q."/>
            <person name="Zhou Y."/>
        </authorList>
    </citation>
    <scope>NUCLEOTIDE SEQUENCE</scope>
    <source>
        <strain evidence="1">CGMCC 4.7679</strain>
    </source>
</reference>
<sequence length="211" mass="22444">MTESAGAGYSSDWVGEAGLALDEGYCITLVRGVEPREALHRLGVDGAALRTATWPEFAVELRAQAPARFVIGVAAAFGLGEHVVLVEDLGYRGRLPEWAGPVSRGTEAVNVYLSPTSLKEELTVYRDGGKAAFIDGDEPEVVEGGDGELAGRLIELTYDALKPWTEDDPAPADFGDGRVDLLQVACDYLGLEPRVPDISGPVLGAIVEYRA</sequence>
<name>A0A8H9J0Q8_9PSEU</name>
<keyword evidence="2" id="KW-1185">Reference proteome</keyword>
<evidence type="ECO:0000313" key="2">
    <source>
        <dbReference type="Proteomes" id="UP000658656"/>
    </source>
</evidence>
<protein>
    <submittedName>
        <fullName evidence="1">Uncharacterized protein</fullName>
    </submittedName>
</protein>
<evidence type="ECO:0000313" key="1">
    <source>
        <dbReference type="EMBL" id="GHF70178.1"/>
    </source>
</evidence>
<proteinExistence type="predicted"/>
<dbReference type="InterPro" id="IPR045592">
    <property type="entry name" value="DUF6461"/>
</dbReference>
<organism evidence="1 2">
    <name type="scientific">Amycolatopsis bartoniae</name>
    <dbReference type="NCBI Taxonomy" id="941986"/>
    <lineage>
        <taxon>Bacteria</taxon>
        <taxon>Bacillati</taxon>
        <taxon>Actinomycetota</taxon>
        <taxon>Actinomycetes</taxon>
        <taxon>Pseudonocardiales</taxon>
        <taxon>Pseudonocardiaceae</taxon>
        <taxon>Amycolatopsis</taxon>
    </lineage>
</organism>
<gene>
    <name evidence="1" type="ORF">GCM10017566_49900</name>
</gene>
<dbReference type="Pfam" id="PF20062">
    <property type="entry name" value="DUF6461"/>
    <property type="match status" value="1"/>
</dbReference>
<accession>A0A8H9J0Q8</accession>
<dbReference type="OrthoDB" id="4198010at2"/>
<dbReference type="Proteomes" id="UP000658656">
    <property type="component" value="Unassembled WGS sequence"/>
</dbReference>